<name>A0ABP9MWR2_9GAMM</name>
<comment type="caution">
    <text evidence="1">The sequence shown here is derived from an EMBL/GenBank/DDBJ whole genome shotgun (WGS) entry which is preliminary data.</text>
</comment>
<evidence type="ECO:0000313" key="1">
    <source>
        <dbReference type="EMBL" id="GAA5103356.1"/>
    </source>
</evidence>
<proteinExistence type="predicted"/>
<keyword evidence="2" id="KW-1185">Reference proteome</keyword>
<protein>
    <submittedName>
        <fullName evidence="1">Uncharacterized protein</fullName>
    </submittedName>
</protein>
<sequence>MILSNAEIKYINTAPYSDNTTFKKQIEECCLWLQSELGIPLRGRIQEYQKHIKWYEKNRGNFNDDMYYCLQSFFEMNQIVEVHKYLSDISGSSIQRQNSQKWR</sequence>
<dbReference type="EMBL" id="BAABKE010000009">
    <property type="protein sequence ID" value="GAA5103356.1"/>
    <property type="molecule type" value="Genomic_DNA"/>
</dbReference>
<accession>A0ABP9MWR2</accession>
<reference evidence="2" key="1">
    <citation type="journal article" date="2019" name="Int. J. Syst. Evol. Microbiol.">
        <title>The Global Catalogue of Microorganisms (GCM) 10K type strain sequencing project: providing services to taxonomists for standard genome sequencing and annotation.</title>
        <authorList>
            <consortium name="The Broad Institute Genomics Platform"/>
            <consortium name="The Broad Institute Genome Sequencing Center for Infectious Disease"/>
            <person name="Wu L."/>
            <person name="Ma J."/>
        </authorList>
    </citation>
    <scope>NUCLEOTIDE SEQUENCE [LARGE SCALE GENOMIC DNA]</scope>
    <source>
        <strain evidence="2">JCM 18424</strain>
    </source>
</reference>
<organism evidence="1 2">
    <name type="scientific">Wohlfahrtiimonas larvae</name>
    <dbReference type="NCBI Taxonomy" id="1157986"/>
    <lineage>
        <taxon>Bacteria</taxon>
        <taxon>Pseudomonadati</taxon>
        <taxon>Pseudomonadota</taxon>
        <taxon>Gammaproteobacteria</taxon>
        <taxon>Cardiobacteriales</taxon>
        <taxon>Ignatzschineriaceae</taxon>
        <taxon>Wohlfahrtiimonas</taxon>
    </lineage>
</organism>
<gene>
    <name evidence="1" type="ORF">GCM10023338_21800</name>
</gene>
<dbReference type="Proteomes" id="UP001500631">
    <property type="component" value="Unassembled WGS sequence"/>
</dbReference>
<evidence type="ECO:0000313" key="2">
    <source>
        <dbReference type="Proteomes" id="UP001500631"/>
    </source>
</evidence>